<evidence type="ECO:0000256" key="9">
    <source>
        <dbReference type="SAM" id="Phobius"/>
    </source>
</evidence>
<keyword evidence="7 9" id="KW-0472">Membrane</keyword>
<comment type="similarity">
    <text evidence="2">Belongs to the binding-protein-dependent transport system permease family. FecCD subfamily.</text>
</comment>
<dbReference type="InterPro" id="IPR037294">
    <property type="entry name" value="ABC_BtuC-like"/>
</dbReference>
<feature type="transmembrane region" description="Helical" evidence="9">
    <location>
        <begin position="106"/>
        <end position="123"/>
    </location>
</feature>
<comment type="caution">
    <text evidence="10">The sequence shown here is derived from an EMBL/GenBank/DDBJ whole genome shotgun (WGS) entry which is preliminary data.</text>
</comment>
<evidence type="ECO:0000256" key="3">
    <source>
        <dbReference type="ARBA" id="ARBA00022448"/>
    </source>
</evidence>
<feature type="transmembrane region" description="Helical" evidence="9">
    <location>
        <begin position="351"/>
        <end position="369"/>
    </location>
</feature>
<dbReference type="PANTHER" id="PTHR30472:SF1">
    <property type="entry name" value="FE(3+) DICITRATE TRANSPORT SYSTEM PERMEASE PROTEIN FECC-RELATED"/>
    <property type="match status" value="1"/>
</dbReference>
<keyword evidence="6 9" id="KW-1133">Transmembrane helix</keyword>
<dbReference type="SUPFAM" id="SSF81345">
    <property type="entry name" value="ABC transporter involved in vitamin B12 uptake, BtuC"/>
    <property type="match status" value="1"/>
</dbReference>
<dbReference type="Pfam" id="PF01032">
    <property type="entry name" value="FecCD"/>
    <property type="match status" value="1"/>
</dbReference>
<comment type="subcellular location">
    <subcellularLocation>
        <location evidence="1">Cell membrane</location>
        <topology evidence="1">Multi-pass membrane protein</topology>
    </subcellularLocation>
</comment>
<evidence type="ECO:0000256" key="7">
    <source>
        <dbReference type="ARBA" id="ARBA00023136"/>
    </source>
</evidence>
<keyword evidence="4" id="KW-1003">Cell membrane</keyword>
<evidence type="ECO:0000256" key="4">
    <source>
        <dbReference type="ARBA" id="ARBA00022475"/>
    </source>
</evidence>
<evidence type="ECO:0000313" key="10">
    <source>
        <dbReference type="EMBL" id="MEI4273827.1"/>
    </source>
</evidence>
<dbReference type="RefSeq" id="WP_336405943.1">
    <property type="nucleotide sequence ID" value="NZ_JBAPLU010000027.1"/>
</dbReference>
<feature type="compositionally biased region" description="Basic and acidic residues" evidence="8">
    <location>
        <begin position="17"/>
        <end position="28"/>
    </location>
</feature>
<feature type="region of interest" description="Disordered" evidence="8">
    <location>
        <begin position="1"/>
        <end position="37"/>
    </location>
</feature>
<dbReference type="Gene3D" id="1.10.3470.10">
    <property type="entry name" value="ABC transporter involved in vitamin B12 uptake, BtuC"/>
    <property type="match status" value="1"/>
</dbReference>
<feature type="transmembrane region" description="Helical" evidence="9">
    <location>
        <begin position="162"/>
        <end position="181"/>
    </location>
</feature>
<evidence type="ECO:0000256" key="8">
    <source>
        <dbReference type="SAM" id="MobiDB-lite"/>
    </source>
</evidence>
<evidence type="ECO:0000256" key="1">
    <source>
        <dbReference type="ARBA" id="ARBA00004651"/>
    </source>
</evidence>
<feature type="transmembrane region" description="Helical" evidence="9">
    <location>
        <begin position="193"/>
        <end position="215"/>
    </location>
</feature>
<reference evidence="10 11" key="1">
    <citation type="submission" date="2024-03" db="EMBL/GenBank/DDBJ databases">
        <title>Draft genome sequence of Klenkia sp. LSe6-5.</title>
        <authorList>
            <person name="Duangmal K."/>
            <person name="Chantavorakit T."/>
        </authorList>
    </citation>
    <scope>NUCLEOTIDE SEQUENCE [LARGE SCALE GENOMIC DNA]</scope>
    <source>
        <strain evidence="10 11">LSe6-5</strain>
    </source>
</reference>
<dbReference type="PANTHER" id="PTHR30472">
    <property type="entry name" value="FERRIC ENTEROBACTIN TRANSPORT SYSTEM PERMEASE PROTEIN"/>
    <property type="match status" value="1"/>
</dbReference>
<evidence type="ECO:0000256" key="5">
    <source>
        <dbReference type="ARBA" id="ARBA00022692"/>
    </source>
</evidence>
<accession>A0ABU8E0L9</accession>
<feature type="transmembrane region" description="Helical" evidence="9">
    <location>
        <begin position="135"/>
        <end position="155"/>
    </location>
</feature>
<dbReference type="EMBL" id="JBAPLU010000027">
    <property type="protein sequence ID" value="MEI4273827.1"/>
    <property type="molecule type" value="Genomic_DNA"/>
</dbReference>
<organism evidence="10 11">
    <name type="scientific">Klenkia sesuvii</name>
    <dbReference type="NCBI Taxonomy" id="3103137"/>
    <lineage>
        <taxon>Bacteria</taxon>
        <taxon>Bacillati</taxon>
        <taxon>Actinomycetota</taxon>
        <taxon>Actinomycetes</taxon>
        <taxon>Geodermatophilales</taxon>
        <taxon>Geodermatophilaceae</taxon>
        <taxon>Klenkia</taxon>
    </lineage>
</organism>
<dbReference type="CDD" id="cd06550">
    <property type="entry name" value="TM_ABC_iron-siderophores_like"/>
    <property type="match status" value="1"/>
</dbReference>
<dbReference type="Proteomes" id="UP001361570">
    <property type="component" value="Unassembled WGS sequence"/>
</dbReference>
<keyword evidence="3" id="KW-0813">Transport</keyword>
<feature type="transmembrane region" description="Helical" evidence="9">
    <location>
        <begin position="278"/>
        <end position="311"/>
    </location>
</feature>
<gene>
    <name evidence="10" type="ORF">TEK04_19065</name>
</gene>
<proteinExistence type="inferred from homology"/>
<dbReference type="InterPro" id="IPR000522">
    <property type="entry name" value="ABC_transptr_permease_BtuC"/>
</dbReference>
<sequence length="377" mass="38498">MPDRAAVPGQPPVADLARVDERPRRAPEELAADAADEHRRRGLLRGPATRLGGLWLLLLLVVVACLLSIAVGSRSIPVGTVWQTLTDSRAIGDDAVVIRELRIPRTVLGVLVGLALGTAGALMQGHTRNPLGDPGLLGVAAGASAAVVLAIFVLGIGSPSGYVWFAFLGAMLGSVAVFAIGSSGRGGATPVSLALAGAALSALLYALVQAILVTDSSTLDSYRFWVVGSLSGRDSAIAWQVAPFIVAGLVLALANSPALNLLGLGEDVARGLGQNVLVARVVGIAAITLLTGAATAACGPIGFVGLVVPHVARAVTGPDHRWLVPYSALMGVALLLLADVVGRVVTRPGELQVGIVLALVGAPFFIALVRRRKMASL</sequence>
<feature type="transmembrane region" description="Helical" evidence="9">
    <location>
        <begin position="236"/>
        <end position="258"/>
    </location>
</feature>
<feature type="transmembrane region" description="Helical" evidence="9">
    <location>
        <begin position="323"/>
        <end position="345"/>
    </location>
</feature>
<keyword evidence="11" id="KW-1185">Reference proteome</keyword>
<protein>
    <submittedName>
        <fullName evidence="10">Iron ABC transporter permease</fullName>
    </submittedName>
</protein>
<evidence type="ECO:0000256" key="6">
    <source>
        <dbReference type="ARBA" id="ARBA00022989"/>
    </source>
</evidence>
<evidence type="ECO:0000256" key="2">
    <source>
        <dbReference type="ARBA" id="ARBA00007935"/>
    </source>
</evidence>
<name>A0ABU8E0L9_9ACTN</name>
<feature type="transmembrane region" description="Helical" evidence="9">
    <location>
        <begin position="53"/>
        <end position="72"/>
    </location>
</feature>
<evidence type="ECO:0000313" key="11">
    <source>
        <dbReference type="Proteomes" id="UP001361570"/>
    </source>
</evidence>
<keyword evidence="5 9" id="KW-0812">Transmembrane</keyword>